<accession>A0ACB7IAE9</accession>
<dbReference type="Proteomes" id="UP000091857">
    <property type="component" value="Chromosome 2"/>
</dbReference>
<name>A0ACB7IAE9_MANES</name>
<organism evidence="1 2">
    <name type="scientific">Manihot esculenta</name>
    <name type="common">Cassava</name>
    <name type="synonym">Jatropha manihot</name>
    <dbReference type="NCBI Taxonomy" id="3983"/>
    <lineage>
        <taxon>Eukaryota</taxon>
        <taxon>Viridiplantae</taxon>
        <taxon>Streptophyta</taxon>
        <taxon>Embryophyta</taxon>
        <taxon>Tracheophyta</taxon>
        <taxon>Spermatophyta</taxon>
        <taxon>Magnoliopsida</taxon>
        <taxon>eudicotyledons</taxon>
        <taxon>Gunneridae</taxon>
        <taxon>Pentapetalae</taxon>
        <taxon>rosids</taxon>
        <taxon>fabids</taxon>
        <taxon>Malpighiales</taxon>
        <taxon>Euphorbiaceae</taxon>
        <taxon>Crotonoideae</taxon>
        <taxon>Manihoteae</taxon>
        <taxon>Manihot</taxon>
    </lineage>
</organism>
<protein>
    <submittedName>
        <fullName evidence="1">Uncharacterized protein</fullName>
    </submittedName>
</protein>
<sequence length="591" mass="65382">MDSSSPEVHPRITVAGETATRWEPVTDQPLSPKDERIVSANPPPDAAIVDVTEQPQPSDAGGDLSVLPPLNAYTSHEQMLSYGSYGNNAGAWDGYPQYLNAADGMHISPVVYNENPSLMFHSGYGFNPEMAYGQYSPVATPLPSIMLEGPLYSTKQIPFSPSFYPQHAHPNVPSSVPVSSSELMMSESNTDNLPFGPGSGYFVQFGSYGGNMSGTPGSGPLTSPTVYPQPMGILGPYEHHMQQVSQQRLPGYGLTSTSSVGRYQHGGSFQSANFGSGSVSYPGVYDRVPLTLDKGRRRERDQDSVYSSNDSFAFDRNRGPRASELKGKMTEQISQSGHGKDYSSSSEFQLDLYNRPDFVSDYENARFFIIKSFSEDNVHKSIKYSVWASTPHGNKKLDVAYREAKESGSNCPVFLLFSVNASGQFCGVAQMVGPVNFEKDADYWQQDRWSGQFPVQWHIIKDVPNSRFRHILLKNNDNKPVTHSRDAQEVKLEQGIEMLKIFKEHVMHTSILDDFGFYDQRERALKERRARQVANSTTDTLSLLADETVSQISNSFAQNLHLEDGRKETSASIANRSTVTDSSAYDPSSRV</sequence>
<dbReference type="EMBL" id="CM004388">
    <property type="protein sequence ID" value="KAG8661326.1"/>
    <property type="molecule type" value="Genomic_DNA"/>
</dbReference>
<gene>
    <name evidence="1" type="ORF">MANES_02G224801v8</name>
</gene>
<reference evidence="2" key="1">
    <citation type="journal article" date="2016" name="Nat. Biotechnol.">
        <title>Sequencing wild and cultivated cassava and related species reveals extensive interspecific hybridization and genetic diversity.</title>
        <authorList>
            <person name="Bredeson J.V."/>
            <person name="Lyons J.B."/>
            <person name="Prochnik S.E."/>
            <person name="Wu G.A."/>
            <person name="Ha C.M."/>
            <person name="Edsinger-Gonzales E."/>
            <person name="Grimwood J."/>
            <person name="Schmutz J."/>
            <person name="Rabbi I.Y."/>
            <person name="Egesi C."/>
            <person name="Nauluvula P."/>
            <person name="Lebot V."/>
            <person name="Ndunguru J."/>
            <person name="Mkamilo G."/>
            <person name="Bart R.S."/>
            <person name="Setter T.L."/>
            <person name="Gleadow R.M."/>
            <person name="Kulakow P."/>
            <person name="Ferguson M.E."/>
            <person name="Rounsley S."/>
            <person name="Rokhsar D.S."/>
        </authorList>
    </citation>
    <scope>NUCLEOTIDE SEQUENCE [LARGE SCALE GENOMIC DNA]</scope>
    <source>
        <strain evidence="2">cv. AM560-2</strain>
    </source>
</reference>
<evidence type="ECO:0000313" key="2">
    <source>
        <dbReference type="Proteomes" id="UP000091857"/>
    </source>
</evidence>
<comment type="caution">
    <text evidence="1">The sequence shown here is derived from an EMBL/GenBank/DDBJ whole genome shotgun (WGS) entry which is preliminary data.</text>
</comment>
<evidence type="ECO:0000313" key="1">
    <source>
        <dbReference type="EMBL" id="KAG8661326.1"/>
    </source>
</evidence>
<proteinExistence type="predicted"/>
<keyword evidence="2" id="KW-1185">Reference proteome</keyword>